<proteinExistence type="predicted"/>
<protein>
    <submittedName>
        <fullName evidence="2">Uncharacterized protein</fullName>
    </submittedName>
</protein>
<sequence length="106" mass="12018">MAIPPRLIQCLTVDLEKEAAEEDTEHRGSSLKELDQRQGYARRISTPLMETAGRGLQHHCGRLSDVKVRRWGHQIITKDLMVSAGTIQEDYRTTWINAGATNRQGF</sequence>
<gene>
    <name evidence="2" type="ORF">OUZ56_015832</name>
</gene>
<evidence type="ECO:0000313" key="2">
    <source>
        <dbReference type="EMBL" id="KAK4026806.1"/>
    </source>
</evidence>
<name>A0ABR0ANV6_9CRUS</name>
<evidence type="ECO:0000313" key="3">
    <source>
        <dbReference type="Proteomes" id="UP001234178"/>
    </source>
</evidence>
<evidence type="ECO:0000256" key="1">
    <source>
        <dbReference type="SAM" id="MobiDB-lite"/>
    </source>
</evidence>
<dbReference type="EMBL" id="JAOYFB010000038">
    <property type="protein sequence ID" value="KAK4026806.1"/>
    <property type="molecule type" value="Genomic_DNA"/>
</dbReference>
<keyword evidence="3" id="KW-1185">Reference proteome</keyword>
<organism evidence="2 3">
    <name type="scientific">Daphnia magna</name>
    <dbReference type="NCBI Taxonomy" id="35525"/>
    <lineage>
        <taxon>Eukaryota</taxon>
        <taxon>Metazoa</taxon>
        <taxon>Ecdysozoa</taxon>
        <taxon>Arthropoda</taxon>
        <taxon>Crustacea</taxon>
        <taxon>Branchiopoda</taxon>
        <taxon>Diplostraca</taxon>
        <taxon>Cladocera</taxon>
        <taxon>Anomopoda</taxon>
        <taxon>Daphniidae</taxon>
        <taxon>Daphnia</taxon>
    </lineage>
</organism>
<feature type="region of interest" description="Disordered" evidence="1">
    <location>
        <begin position="19"/>
        <end position="38"/>
    </location>
</feature>
<accession>A0ABR0ANV6</accession>
<comment type="caution">
    <text evidence="2">The sequence shown here is derived from an EMBL/GenBank/DDBJ whole genome shotgun (WGS) entry which is preliminary data.</text>
</comment>
<dbReference type="Proteomes" id="UP001234178">
    <property type="component" value="Unassembled WGS sequence"/>
</dbReference>
<reference evidence="2 3" key="1">
    <citation type="journal article" date="2023" name="Nucleic Acids Res.">
        <title>The hologenome of Daphnia magna reveals possible DNA methylation and microbiome-mediated evolution of the host genome.</title>
        <authorList>
            <person name="Chaturvedi A."/>
            <person name="Li X."/>
            <person name="Dhandapani V."/>
            <person name="Marshall H."/>
            <person name="Kissane S."/>
            <person name="Cuenca-Cambronero M."/>
            <person name="Asole G."/>
            <person name="Calvet F."/>
            <person name="Ruiz-Romero M."/>
            <person name="Marangio P."/>
            <person name="Guigo R."/>
            <person name="Rago D."/>
            <person name="Mirbahai L."/>
            <person name="Eastwood N."/>
            <person name="Colbourne J.K."/>
            <person name="Zhou J."/>
            <person name="Mallon E."/>
            <person name="Orsini L."/>
        </authorList>
    </citation>
    <scope>NUCLEOTIDE SEQUENCE [LARGE SCALE GENOMIC DNA]</scope>
    <source>
        <strain evidence="2">LRV0_1</strain>
    </source>
</reference>
<feature type="compositionally biased region" description="Basic and acidic residues" evidence="1">
    <location>
        <begin position="19"/>
        <end position="36"/>
    </location>
</feature>